<evidence type="ECO:0000313" key="1">
    <source>
        <dbReference type="EMBL" id="MDQ1026002.1"/>
    </source>
</evidence>
<reference evidence="1 2" key="1">
    <citation type="submission" date="2023-07" db="EMBL/GenBank/DDBJ databases">
        <title>Comparative genomics of wheat-associated soil bacteria to identify genetic determinants of phenazine resistance.</title>
        <authorList>
            <person name="Mouncey N."/>
        </authorList>
    </citation>
    <scope>NUCLEOTIDE SEQUENCE [LARGE SCALE GENOMIC DNA]</scope>
    <source>
        <strain evidence="1 2">V2I4</strain>
    </source>
</reference>
<dbReference type="Proteomes" id="UP001230328">
    <property type="component" value="Unassembled WGS sequence"/>
</dbReference>
<dbReference type="Gene3D" id="1.10.1200.20">
    <property type="entry name" value="Colicin E immunity protein"/>
    <property type="match status" value="1"/>
</dbReference>
<comment type="caution">
    <text evidence="1">The sequence shown here is derived from an EMBL/GenBank/DDBJ whole genome shotgun (WGS) entry which is preliminary data.</text>
</comment>
<proteinExistence type="predicted"/>
<dbReference type="SUPFAM" id="SSF47345">
    <property type="entry name" value="Colicin E immunity proteins"/>
    <property type="match status" value="1"/>
</dbReference>
<name>A0ABU0SRR6_9ACTN</name>
<sequence length="151" mass="16877">MDLRPELLPPSVGRHRLDEMCEEIERIAGLISLGGAAASAAVAAFNERTGHEYSFIDFTEYDGWRSLQEFATEAARPAWPKVPDITRDELVEIVSRVLADDAETEYYLQLLEVNVAYPQVYGLIFHPPAELEDASAEAIVDAVLRYRPIAL</sequence>
<evidence type="ECO:0000313" key="2">
    <source>
        <dbReference type="Proteomes" id="UP001230328"/>
    </source>
</evidence>
<protein>
    <submittedName>
        <fullName evidence="1">Uncharacterized protein</fullName>
    </submittedName>
</protein>
<gene>
    <name evidence="1" type="ORF">QF035_003584</name>
</gene>
<dbReference type="RefSeq" id="WP_307521308.1">
    <property type="nucleotide sequence ID" value="NZ_JAUSZI010000002.1"/>
</dbReference>
<keyword evidence="2" id="KW-1185">Reference proteome</keyword>
<organism evidence="1 2">
    <name type="scientific">Streptomyces umbrinus</name>
    <dbReference type="NCBI Taxonomy" id="67370"/>
    <lineage>
        <taxon>Bacteria</taxon>
        <taxon>Bacillati</taxon>
        <taxon>Actinomycetota</taxon>
        <taxon>Actinomycetes</taxon>
        <taxon>Kitasatosporales</taxon>
        <taxon>Streptomycetaceae</taxon>
        <taxon>Streptomyces</taxon>
        <taxon>Streptomyces phaeochromogenes group</taxon>
    </lineage>
</organism>
<dbReference type="InterPro" id="IPR035900">
    <property type="entry name" value="Colicin_E_sf"/>
</dbReference>
<dbReference type="EMBL" id="JAUSZI010000002">
    <property type="protein sequence ID" value="MDQ1026002.1"/>
    <property type="molecule type" value="Genomic_DNA"/>
</dbReference>
<accession>A0ABU0SRR6</accession>